<dbReference type="PROSITE" id="PS51257">
    <property type="entry name" value="PROKAR_LIPOPROTEIN"/>
    <property type="match status" value="1"/>
</dbReference>
<name>A0A8J3G4U7_9BACT</name>
<comment type="caution">
    <text evidence="2">The sequence shown here is derived from an EMBL/GenBank/DDBJ whole genome shotgun (WGS) entry which is preliminary data.</text>
</comment>
<reference evidence="2" key="2">
    <citation type="submission" date="2020-09" db="EMBL/GenBank/DDBJ databases">
        <authorList>
            <person name="Sun Q."/>
            <person name="Kim S."/>
        </authorList>
    </citation>
    <scope>NUCLEOTIDE SEQUENCE</scope>
    <source>
        <strain evidence="2">KCTC 23224</strain>
    </source>
</reference>
<dbReference type="Proteomes" id="UP000642809">
    <property type="component" value="Unassembled WGS sequence"/>
</dbReference>
<dbReference type="AlphaFoldDB" id="A0A8J3G4U7"/>
<protein>
    <submittedName>
        <fullName evidence="2">Uncharacterized protein</fullName>
    </submittedName>
</protein>
<feature type="signal peptide" evidence="1">
    <location>
        <begin position="1"/>
        <end position="26"/>
    </location>
</feature>
<gene>
    <name evidence="2" type="ORF">GCM10008106_12870</name>
</gene>
<dbReference type="RefSeq" id="WP_189579668.1">
    <property type="nucleotide sequence ID" value="NZ_BMYF01000006.1"/>
</dbReference>
<evidence type="ECO:0000256" key="1">
    <source>
        <dbReference type="SAM" id="SignalP"/>
    </source>
</evidence>
<evidence type="ECO:0000313" key="2">
    <source>
        <dbReference type="EMBL" id="GHB33325.1"/>
    </source>
</evidence>
<organism evidence="2 3">
    <name type="scientific">Mongoliitalea lutea</name>
    <dbReference type="NCBI Taxonomy" id="849756"/>
    <lineage>
        <taxon>Bacteria</taxon>
        <taxon>Pseudomonadati</taxon>
        <taxon>Bacteroidota</taxon>
        <taxon>Cytophagia</taxon>
        <taxon>Cytophagales</taxon>
        <taxon>Cyclobacteriaceae</taxon>
        <taxon>Mongoliitalea</taxon>
    </lineage>
</organism>
<keyword evidence="3" id="KW-1185">Reference proteome</keyword>
<proteinExistence type="predicted"/>
<reference evidence="2" key="1">
    <citation type="journal article" date="2014" name="Int. J. Syst. Evol. Microbiol.">
        <title>Complete genome sequence of Corynebacterium casei LMG S-19264T (=DSM 44701T), isolated from a smear-ripened cheese.</title>
        <authorList>
            <consortium name="US DOE Joint Genome Institute (JGI-PGF)"/>
            <person name="Walter F."/>
            <person name="Albersmeier A."/>
            <person name="Kalinowski J."/>
            <person name="Ruckert C."/>
        </authorList>
    </citation>
    <scope>NUCLEOTIDE SEQUENCE</scope>
    <source>
        <strain evidence="2">KCTC 23224</strain>
    </source>
</reference>
<keyword evidence="1" id="KW-0732">Signal</keyword>
<dbReference type="EMBL" id="BMYF01000006">
    <property type="protein sequence ID" value="GHB33325.1"/>
    <property type="molecule type" value="Genomic_DNA"/>
</dbReference>
<sequence>MKKLVYLLSLTFIACVSFGAIPFATAQELIPKEVQGFELVIENSESGILMKGNSGTAWVELGFSLRSGRVPVVDSFGVTQVKGDQVWEDVSNAIFSFKITRKNNQINLTSFHGTHWTDLSFTLPKNEKLVINQFGVQPLEEVF</sequence>
<feature type="chain" id="PRO_5035285733" evidence="1">
    <location>
        <begin position="27"/>
        <end position="143"/>
    </location>
</feature>
<evidence type="ECO:0000313" key="3">
    <source>
        <dbReference type="Proteomes" id="UP000642809"/>
    </source>
</evidence>
<accession>A0A8J3G4U7</accession>